<evidence type="ECO:0000256" key="4">
    <source>
        <dbReference type="ARBA" id="ARBA00022553"/>
    </source>
</evidence>
<evidence type="ECO:0000256" key="7">
    <source>
        <dbReference type="ARBA" id="ARBA00023012"/>
    </source>
</evidence>
<dbReference type="InterPro" id="IPR036890">
    <property type="entry name" value="HATPase_C_sf"/>
</dbReference>
<dbReference type="SUPFAM" id="SSF47384">
    <property type="entry name" value="Homodimeric domain of signal transducing histidine kinase"/>
    <property type="match status" value="1"/>
</dbReference>
<evidence type="ECO:0000256" key="5">
    <source>
        <dbReference type="ARBA" id="ARBA00022679"/>
    </source>
</evidence>
<comment type="catalytic activity">
    <reaction evidence="1">
        <text>ATP + protein L-histidine = ADP + protein N-phospho-L-histidine.</text>
        <dbReference type="EC" id="2.7.13.3"/>
    </reaction>
</comment>
<dbReference type="OrthoDB" id="9809766at2"/>
<dbReference type="CDD" id="cd00082">
    <property type="entry name" value="HisKA"/>
    <property type="match status" value="1"/>
</dbReference>
<keyword evidence="12" id="KW-1185">Reference proteome</keyword>
<accession>V5BZM5</accession>
<feature type="domain" description="HAMP" evidence="10">
    <location>
        <begin position="196"/>
        <end position="248"/>
    </location>
</feature>
<dbReference type="SMART" id="SM00388">
    <property type="entry name" value="HisKA"/>
    <property type="match status" value="1"/>
</dbReference>
<dbReference type="PROSITE" id="PS50109">
    <property type="entry name" value="HIS_KIN"/>
    <property type="match status" value="1"/>
</dbReference>
<evidence type="ECO:0000313" key="12">
    <source>
        <dbReference type="Proteomes" id="UP000017842"/>
    </source>
</evidence>
<dbReference type="Gene3D" id="6.10.340.10">
    <property type="match status" value="1"/>
</dbReference>
<dbReference type="EMBL" id="AYLO01000089">
    <property type="protein sequence ID" value="ESS71682.1"/>
    <property type="molecule type" value="Genomic_DNA"/>
</dbReference>
<evidence type="ECO:0000256" key="3">
    <source>
        <dbReference type="ARBA" id="ARBA00012438"/>
    </source>
</evidence>
<evidence type="ECO:0000256" key="1">
    <source>
        <dbReference type="ARBA" id="ARBA00000085"/>
    </source>
</evidence>
<dbReference type="PANTHER" id="PTHR43711">
    <property type="entry name" value="TWO-COMPONENT HISTIDINE KINASE"/>
    <property type="match status" value="1"/>
</dbReference>
<feature type="transmembrane region" description="Helical" evidence="8">
    <location>
        <begin position="12"/>
        <end position="36"/>
    </location>
</feature>
<evidence type="ECO:0000259" key="10">
    <source>
        <dbReference type="PROSITE" id="PS50885"/>
    </source>
</evidence>
<dbReference type="STRING" id="1116472.MGMO_93c00400"/>
<gene>
    <name evidence="11" type="primary">barA</name>
    <name evidence="11" type="ORF">MGMO_93c00400</name>
</gene>
<name>V5BZM5_9GAMM</name>
<evidence type="ECO:0000256" key="8">
    <source>
        <dbReference type="SAM" id="Phobius"/>
    </source>
</evidence>
<dbReference type="InterPro" id="IPR036097">
    <property type="entry name" value="HisK_dim/P_sf"/>
</dbReference>
<dbReference type="CDD" id="cd06225">
    <property type="entry name" value="HAMP"/>
    <property type="match status" value="1"/>
</dbReference>
<keyword evidence="5 11" id="KW-0808">Transferase</keyword>
<keyword evidence="8" id="KW-0812">Transmembrane</keyword>
<sequence length="500" mass="55559">MNAFNQLDLRQRYNVIVFITLAIAGCLLVLCLTLAFENYANDYTNYYWQEHTGIFAHSVEYSVTLGAKTKSEAIANSFAADKNVLKAAIYTNQHALLANSGKNVDCTTSKQTFTQPFVAEASNHWCFYAPIYQDIPTGGYEQKSANSLPPLFLGYVELVVSKTKLRTLLHQILAVSGLVVFVFLALIFHGVRRFSGTFTQPLVDIIKILDSFAHGNPGGRVAFSGSSELTAMGITFNDMLSRIEENERILEQKIADRTSELKIALENSEAANQYKTQIVATVSHEMKTPLHIIQNCLAASLDALPDTAENELMREFHQRALMRATDLNDLINNILLQGKLEAKSVAVKLMPLDMLPLMQACADKITPYLKRKNNKLKILGKECSIVSDAELLSHIINNLLNNACKFTVDGEITLDWWLDESGLKIQVTDTGCGIPAKFHDKIFESFWQVDMSMGRKYGGTGLGLTVTKQFVELLGGDISVVSSERKGSVFSVKIPESMFR</sequence>
<dbReference type="SMART" id="SM00387">
    <property type="entry name" value="HATPase_c"/>
    <property type="match status" value="1"/>
</dbReference>
<dbReference type="RefSeq" id="WP_023495291.1">
    <property type="nucleotide sequence ID" value="NZ_AYLO01000089.1"/>
</dbReference>
<organism evidence="11 12">
    <name type="scientific">Methyloglobulus morosus KoM1</name>
    <dbReference type="NCBI Taxonomy" id="1116472"/>
    <lineage>
        <taxon>Bacteria</taxon>
        <taxon>Pseudomonadati</taxon>
        <taxon>Pseudomonadota</taxon>
        <taxon>Gammaproteobacteria</taxon>
        <taxon>Methylococcales</taxon>
        <taxon>Methylococcaceae</taxon>
        <taxon>Methyloglobulus</taxon>
    </lineage>
</organism>
<dbReference type="InterPro" id="IPR003661">
    <property type="entry name" value="HisK_dim/P_dom"/>
</dbReference>
<comment type="subcellular location">
    <subcellularLocation>
        <location evidence="2">Membrane</location>
    </subcellularLocation>
</comment>
<dbReference type="AlphaFoldDB" id="V5BZM5"/>
<keyword evidence="6 11" id="KW-0418">Kinase</keyword>
<dbReference type="eggNOG" id="COG2205">
    <property type="taxonomic scope" value="Bacteria"/>
</dbReference>
<reference evidence="11 12" key="1">
    <citation type="journal article" date="2013" name="Genome Announc.">
        <title>Draft Genome Sequence of the Methanotrophic Gammaproteobacterium Methyloglobulus morosus DSM 22980 Strain KoM1.</title>
        <authorList>
            <person name="Poehlein A."/>
            <person name="Deutzmann J.S."/>
            <person name="Daniel R."/>
            <person name="Simeonova D.D."/>
        </authorList>
    </citation>
    <scope>NUCLEOTIDE SEQUENCE [LARGE SCALE GENOMIC DNA]</scope>
    <source>
        <strain evidence="11 12">KoM1</strain>
    </source>
</reference>
<evidence type="ECO:0000313" key="11">
    <source>
        <dbReference type="EMBL" id="ESS71682.1"/>
    </source>
</evidence>
<dbReference type="InterPro" id="IPR050736">
    <property type="entry name" value="Sensor_HK_Regulatory"/>
</dbReference>
<feature type="transmembrane region" description="Helical" evidence="8">
    <location>
        <begin position="168"/>
        <end position="188"/>
    </location>
</feature>
<dbReference type="EC" id="2.7.13.3" evidence="3"/>
<evidence type="ECO:0000256" key="2">
    <source>
        <dbReference type="ARBA" id="ARBA00004370"/>
    </source>
</evidence>
<dbReference type="PROSITE" id="PS50885">
    <property type="entry name" value="HAMP"/>
    <property type="match status" value="1"/>
</dbReference>
<comment type="caution">
    <text evidence="11">The sequence shown here is derived from an EMBL/GenBank/DDBJ whole genome shotgun (WGS) entry which is preliminary data.</text>
</comment>
<dbReference type="InterPro" id="IPR003594">
    <property type="entry name" value="HATPase_dom"/>
</dbReference>
<dbReference type="InterPro" id="IPR005467">
    <property type="entry name" value="His_kinase_dom"/>
</dbReference>
<dbReference type="Pfam" id="PF02518">
    <property type="entry name" value="HATPase_c"/>
    <property type="match status" value="1"/>
</dbReference>
<dbReference type="PRINTS" id="PR00344">
    <property type="entry name" value="BCTRLSENSOR"/>
</dbReference>
<dbReference type="PANTHER" id="PTHR43711:SF26">
    <property type="entry name" value="SENSOR HISTIDINE KINASE RCSC"/>
    <property type="match status" value="1"/>
</dbReference>
<dbReference type="InterPro" id="IPR004358">
    <property type="entry name" value="Sig_transdc_His_kin-like_C"/>
</dbReference>
<dbReference type="GO" id="GO:0000155">
    <property type="term" value="F:phosphorelay sensor kinase activity"/>
    <property type="evidence" value="ECO:0007669"/>
    <property type="project" value="InterPro"/>
</dbReference>
<keyword evidence="7" id="KW-0902">Two-component regulatory system</keyword>
<dbReference type="Proteomes" id="UP000017842">
    <property type="component" value="Unassembled WGS sequence"/>
</dbReference>
<dbReference type="SMART" id="SM00304">
    <property type="entry name" value="HAMP"/>
    <property type="match status" value="1"/>
</dbReference>
<proteinExistence type="predicted"/>
<dbReference type="Gene3D" id="3.30.565.10">
    <property type="entry name" value="Histidine kinase-like ATPase, C-terminal domain"/>
    <property type="match status" value="1"/>
</dbReference>
<dbReference type="PATRIC" id="fig|1116472.3.peg.2582"/>
<dbReference type="InterPro" id="IPR003660">
    <property type="entry name" value="HAMP_dom"/>
</dbReference>
<evidence type="ECO:0000259" key="9">
    <source>
        <dbReference type="PROSITE" id="PS50109"/>
    </source>
</evidence>
<dbReference type="GO" id="GO:0016020">
    <property type="term" value="C:membrane"/>
    <property type="evidence" value="ECO:0007669"/>
    <property type="project" value="UniProtKB-SubCell"/>
</dbReference>
<keyword evidence="8" id="KW-0472">Membrane</keyword>
<keyword evidence="4" id="KW-0597">Phosphoprotein</keyword>
<protein>
    <recommendedName>
        <fullName evidence="3">histidine kinase</fullName>
        <ecNumber evidence="3">2.7.13.3</ecNumber>
    </recommendedName>
</protein>
<keyword evidence="8" id="KW-1133">Transmembrane helix</keyword>
<evidence type="ECO:0000256" key="6">
    <source>
        <dbReference type="ARBA" id="ARBA00022777"/>
    </source>
</evidence>
<feature type="domain" description="Histidine kinase" evidence="9">
    <location>
        <begin position="281"/>
        <end position="498"/>
    </location>
</feature>
<dbReference type="Gene3D" id="1.10.287.130">
    <property type="match status" value="1"/>
</dbReference>
<dbReference type="Pfam" id="PF00512">
    <property type="entry name" value="HisKA"/>
    <property type="match status" value="1"/>
</dbReference>
<dbReference type="SUPFAM" id="SSF55874">
    <property type="entry name" value="ATPase domain of HSP90 chaperone/DNA topoisomerase II/histidine kinase"/>
    <property type="match status" value="1"/>
</dbReference>
<dbReference type="CDD" id="cd16922">
    <property type="entry name" value="HATPase_EvgS-ArcB-TorS-like"/>
    <property type="match status" value="1"/>
</dbReference>